<dbReference type="InterPro" id="IPR006650">
    <property type="entry name" value="A/AMP_deam_AS"/>
</dbReference>
<protein>
    <recommendedName>
        <fullName evidence="8">Adenine deaminase</fullName>
        <shortName evidence="8">ADE</shortName>
        <ecNumber evidence="8">3.5.4.2</ecNumber>
    </recommendedName>
    <alternativeName>
        <fullName evidence="8">Adenine aminohydrolase</fullName>
        <shortName evidence="8">AAH</shortName>
    </alternativeName>
</protein>
<proteinExistence type="inferred from homology"/>
<feature type="domain" description="Adenosine deaminase" evidence="9">
    <location>
        <begin position="3"/>
        <end position="272"/>
    </location>
</feature>
<comment type="cofactor">
    <cofactor evidence="1">
        <name>Zn(2+)</name>
        <dbReference type="ChEBI" id="CHEBI:29105"/>
    </cofactor>
</comment>
<dbReference type="GO" id="GO:0006146">
    <property type="term" value="P:adenine catabolic process"/>
    <property type="evidence" value="ECO:0007669"/>
    <property type="project" value="UniProtKB-UniRule"/>
</dbReference>
<dbReference type="GO" id="GO:0005634">
    <property type="term" value="C:nucleus"/>
    <property type="evidence" value="ECO:0007669"/>
    <property type="project" value="UniProtKB-SubCell"/>
</dbReference>
<dbReference type="GO" id="GO:0046872">
    <property type="term" value="F:metal ion binding"/>
    <property type="evidence" value="ECO:0007669"/>
    <property type="project" value="UniProtKB-KW"/>
</dbReference>
<dbReference type="Pfam" id="PF00962">
    <property type="entry name" value="A_deaminase"/>
    <property type="match status" value="1"/>
</dbReference>
<comment type="function">
    <text evidence="8">Catalyzes the hydrolytic deamination of adenine to hypoxanthine. Plays an important role in the purine salvage pathway and in nitrogen catabolism.</text>
</comment>
<evidence type="ECO:0000313" key="10">
    <source>
        <dbReference type="EMBL" id="UJO13268.1"/>
    </source>
</evidence>
<dbReference type="InterPro" id="IPR028892">
    <property type="entry name" value="ADE"/>
</dbReference>
<dbReference type="InterPro" id="IPR006330">
    <property type="entry name" value="Ado/ade_deaminase"/>
</dbReference>
<comment type="catalytic activity">
    <reaction evidence="8">
        <text>adenine + H2O + H(+) = hypoxanthine + NH4(+)</text>
        <dbReference type="Rhea" id="RHEA:23688"/>
        <dbReference type="ChEBI" id="CHEBI:15377"/>
        <dbReference type="ChEBI" id="CHEBI:15378"/>
        <dbReference type="ChEBI" id="CHEBI:16708"/>
        <dbReference type="ChEBI" id="CHEBI:17368"/>
        <dbReference type="ChEBI" id="CHEBI:28938"/>
        <dbReference type="EC" id="3.5.4.2"/>
    </reaction>
</comment>
<evidence type="ECO:0000256" key="1">
    <source>
        <dbReference type="ARBA" id="ARBA00001947"/>
    </source>
</evidence>
<dbReference type="EC" id="3.5.4.2" evidence="8"/>
<dbReference type="NCBIfam" id="TIGR01430">
    <property type="entry name" value="aden_deam"/>
    <property type="match status" value="1"/>
</dbReference>
<dbReference type="GO" id="GO:0009168">
    <property type="term" value="P:purine ribonucleoside monophosphate biosynthetic process"/>
    <property type="evidence" value="ECO:0007669"/>
    <property type="project" value="InterPro"/>
</dbReference>
<dbReference type="EMBL" id="CP090164">
    <property type="protein sequence ID" value="UJO13268.1"/>
    <property type="molecule type" value="Genomic_DNA"/>
</dbReference>
<evidence type="ECO:0000256" key="2">
    <source>
        <dbReference type="ARBA" id="ARBA00022490"/>
    </source>
</evidence>
<keyword evidence="6 8" id="KW-0546">Nucleotide metabolism</keyword>
<dbReference type="OrthoDB" id="272271at2759"/>
<dbReference type="OMA" id="NHFTIHA"/>
<keyword evidence="7 8" id="KW-0539">Nucleus</keyword>
<dbReference type="GO" id="GO:0009117">
    <property type="term" value="P:nucleotide metabolic process"/>
    <property type="evidence" value="ECO:0007669"/>
    <property type="project" value="UniProtKB-KW"/>
</dbReference>
<dbReference type="Gene3D" id="3.20.20.140">
    <property type="entry name" value="Metal-dependent hydrolases"/>
    <property type="match status" value="1"/>
</dbReference>
<comment type="subcellular location">
    <subcellularLocation>
        <location evidence="8">Cytoplasm</location>
    </subcellularLocation>
    <subcellularLocation>
        <location evidence="8">Nucleus</location>
    </subcellularLocation>
</comment>
<keyword evidence="5" id="KW-0862">Zinc</keyword>
<evidence type="ECO:0000256" key="7">
    <source>
        <dbReference type="ARBA" id="ARBA00023242"/>
    </source>
</evidence>
<dbReference type="SUPFAM" id="SSF51556">
    <property type="entry name" value="Metallo-dependent hydrolases"/>
    <property type="match status" value="1"/>
</dbReference>
<keyword evidence="11" id="KW-1185">Reference proteome</keyword>
<organism evidence="10 11">
    <name type="scientific">Passalora fulva</name>
    <name type="common">Tomato leaf mold</name>
    <name type="synonym">Cladosporium fulvum</name>
    <dbReference type="NCBI Taxonomy" id="5499"/>
    <lineage>
        <taxon>Eukaryota</taxon>
        <taxon>Fungi</taxon>
        <taxon>Dikarya</taxon>
        <taxon>Ascomycota</taxon>
        <taxon>Pezizomycotina</taxon>
        <taxon>Dothideomycetes</taxon>
        <taxon>Dothideomycetidae</taxon>
        <taxon>Mycosphaerellales</taxon>
        <taxon>Mycosphaerellaceae</taxon>
        <taxon>Fulvia</taxon>
    </lineage>
</organism>
<dbReference type="HAMAP" id="MF_01962">
    <property type="entry name" value="Adenine_deaminase"/>
    <property type="match status" value="1"/>
</dbReference>
<evidence type="ECO:0000259" key="9">
    <source>
        <dbReference type="Pfam" id="PF00962"/>
    </source>
</evidence>
<accession>A0A9Q8LAN3</accession>
<keyword evidence="2 8" id="KW-0963">Cytoplasm</keyword>
<dbReference type="PANTHER" id="PTHR43114">
    <property type="entry name" value="ADENINE DEAMINASE"/>
    <property type="match status" value="1"/>
</dbReference>
<dbReference type="InterPro" id="IPR001365">
    <property type="entry name" value="A_deaminase_dom"/>
</dbReference>
<sequence length="285" mass="31340">MGMSVLVDASDFAALAWDYFEHAAADGVVHAEVFFDPQAHLSRGISYETVLAGFSVAQARALEQLGITSELICCFLRHLPAPDCELTFGLEEVQASFRRGQVIGVGLDSSEKDFPPELFTALYQNAKSLGLKRTAHAGEEGPSKFIATALDSLDVERIDHGIRLAKDPSLLKSVAEQGTMLTVCPLSNVLVRCVSTVSELPIRKFLDAGVHLSINSDDPAYFGNHYILDNYCAVQDAFTLSLSEWFQICENSIRGSWCSETRKGDMLTKLKDVVDEWRGREATEL</sequence>
<evidence type="ECO:0000256" key="4">
    <source>
        <dbReference type="ARBA" id="ARBA00022801"/>
    </source>
</evidence>
<dbReference type="GO" id="GO:0000034">
    <property type="term" value="F:adenine deaminase activity"/>
    <property type="evidence" value="ECO:0007669"/>
    <property type="project" value="UniProtKB-UniRule"/>
</dbReference>
<dbReference type="GO" id="GO:0043103">
    <property type="term" value="P:hypoxanthine salvage"/>
    <property type="evidence" value="ECO:0007669"/>
    <property type="project" value="UniProtKB-UniRule"/>
</dbReference>
<feature type="binding site" evidence="8">
    <location>
        <position position="218"/>
    </location>
    <ligand>
        <name>substrate</name>
    </ligand>
</feature>
<dbReference type="AlphaFoldDB" id="A0A9Q8LAN3"/>
<dbReference type="PROSITE" id="PS00485">
    <property type="entry name" value="A_DEAMINASE"/>
    <property type="match status" value="1"/>
</dbReference>
<keyword evidence="3" id="KW-0479">Metal-binding</keyword>
<evidence type="ECO:0000256" key="6">
    <source>
        <dbReference type="ARBA" id="ARBA00023080"/>
    </source>
</evidence>
<evidence type="ECO:0000256" key="5">
    <source>
        <dbReference type="ARBA" id="ARBA00022833"/>
    </source>
</evidence>
<dbReference type="InterPro" id="IPR032466">
    <property type="entry name" value="Metal_Hydrolase"/>
</dbReference>
<dbReference type="PANTHER" id="PTHR43114:SF6">
    <property type="entry name" value="ADENINE DEAMINASE"/>
    <property type="match status" value="1"/>
</dbReference>
<evidence type="ECO:0000313" key="11">
    <source>
        <dbReference type="Proteomes" id="UP000756132"/>
    </source>
</evidence>
<gene>
    <name evidence="8" type="primary">AAH1</name>
    <name evidence="10" type="ORF">CLAFUR5_03034</name>
</gene>
<comment type="similarity">
    <text evidence="8">Belongs to the metallo-dependent hydrolases superfamily. Adenosine and AMP deaminases family. Adenine deaminase type 2 subfamily.</text>
</comment>
<evidence type="ECO:0000256" key="3">
    <source>
        <dbReference type="ARBA" id="ARBA00022723"/>
    </source>
</evidence>
<feature type="active site" description="Proton donor" evidence="8">
    <location>
        <position position="139"/>
    </location>
</feature>
<comment type="caution">
    <text evidence="8">Lacks conserved residue(s) required for the propagation of feature annotation.</text>
</comment>
<dbReference type="GO" id="GO:0005829">
    <property type="term" value="C:cytosol"/>
    <property type="evidence" value="ECO:0007669"/>
    <property type="project" value="TreeGrafter"/>
</dbReference>
<reference evidence="10" key="1">
    <citation type="submission" date="2021-12" db="EMBL/GenBank/DDBJ databases">
        <authorList>
            <person name="Zaccaron A."/>
            <person name="Stergiopoulos I."/>
        </authorList>
    </citation>
    <scope>NUCLEOTIDE SEQUENCE</scope>
    <source>
        <strain evidence="10">Race5_Kim</strain>
    </source>
</reference>
<dbReference type="Proteomes" id="UP000756132">
    <property type="component" value="Chromosome 2"/>
</dbReference>
<evidence type="ECO:0000256" key="8">
    <source>
        <dbReference type="HAMAP-Rule" id="MF_03145"/>
    </source>
</evidence>
<keyword evidence="4 8" id="KW-0378">Hydrolase</keyword>
<feature type="site" description="Important for catalytic activity" evidence="8">
    <location>
        <position position="160"/>
    </location>
</feature>
<reference evidence="10" key="2">
    <citation type="journal article" date="2022" name="Microb. Genom.">
        <title>A chromosome-scale genome assembly of the tomato pathogen Cladosporium fulvum reveals a compartmentalized genome architecture and the presence of a dispensable chromosome.</title>
        <authorList>
            <person name="Zaccaron A.Z."/>
            <person name="Chen L.H."/>
            <person name="Samaras A."/>
            <person name="Stergiopoulos I."/>
        </authorList>
    </citation>
    <scope>NUCLEOTIDE SEQUENCE</scope>
    <source>
        <strain evidence="10">Race5_Kim</strain>
    </source>
</reference>
<name>A0A9Q8LAN3_PASFU</name>